<name>A0A5J5EJ05_9PEZI</name>
<proteinExistence type="predicted"/>
<reference evidence="1 2" key="1">
    <citation type="submission" date="2019-09" db="EMBL/GenBank/DDBJ databases">
        <title>Draft genome of the ectomycorrhizal ascomycete Sphaerosporella brunnea.</title>
        <authorList>
            <consortium name="DOE Joint Genome Institute"/>
            <person name="Benucci G.M."/>
            <person name="Marozzi G."/>
            <person name="Antonielli L."/>
            <person name="Sanchez S."/>
            <person name="Marco P."/>
            <person name="Wang X."/>
            <person name="Falini L.B."/>
            <person name="Barry K."/>
            <person name="Haridas S."/>
            <person name="Lipzen A."/>
            <person name="Labutti K."/>
            <person name="Grigoriev I.V."/>
            <person name="Murat C."/>
            <person name="Martin F."/>
            <person name="Albertini E."/>
            <person name="Donnini D."/>
            <person name="Bonito G."/>
        </authorList>
    </citation>
    <scope>NUCLEOTIDE SEQUENCE [LARGE SCALE GENOMIC DNA]</scope>
    <source>
        <strain evidence="1 2">Sb_GMNB300</strain>
    </source>
</reference>
<dbReference type="InParanoid" id="A0A5J5EJ05"/>
<evidence type="ECO:0000313" key="1">
    <source>
        <dbReference type="EMBL" id="KAA8895675.1"/>
    </source>
</evidence>
<comment type="caution">
    <text evidence="1">The sequence shown here is derived from an EMBL/GenBank/DDBJ whole genome shotgun (WGS) entry which is preliminary data.</text>
</comment>
<evidence type="ECO:0000313" key="2">
    <source>
        <dbReference type="Proteomes" id="UP000326924"/>
    </source>
</evidence>
<dbReference type="Proteomes" id="UP000326924">
    <property type="component" value="Unassembled WGS sequence"/>
</dbReference>
<gene>
    <name evidence="1" type="ORF">FN846DRAFT_321254</name>
</gene>
<protein>
    <submittedName>
        <fullName evidence="1">Uncharacterized protein</fullName>
    </submittedName>
</protein>
<sequence>MRVIVVTERSHGCNLELTQRHPRLCEPAAEVHQKSQEPQSPTQTDPWWGKLAEFIRGLLESCLNIFVGFAEKVLQVVQRSHENLWPDEPWEEVIDATAEEAKLSFAREVDRVTEAYKREVRKLPEQYRKPAALFYASSLRVVGSFFNMVKEKILAVKNWLWECLEKAANALQEFGVILGTTAVQFLVEILRFFDSGPSPPPEGSWFSDRFVAHSDWHLGPLTC</sequence>
<organism evidence="1 2">
    <name type="scientific">Sphaerosporella brunnea</name>
    <dbReference type="NCBI Taxonomy" id="1250544"/>
    <lineage>
        <taxon>Eukaryota</taxon>
        <taxon>Fungi</taxon>
        <taxon>Dikarya</taxon>
        <taxon>Ascomycota</taxon>
        <taxon>Pezizomycotina</taxon>
        <taxon>Pezizomycetes</taxon>
        <taxon>Pezizales</taxon>
        <taxon>Pyronemataceae</taxon>
        <taxon>Sphaerosporella</taxon>
    </lineage>
</organism>
<accession>A0A5J5EJ05</accession>
<keyword evidence="2" id="KW-1185">Reference proteome</keyword>
<dbReference type="AlphaFoldDB" id="A0A5J5EJ05"/>
<dbReference type="EMBL" id="VXIS01000249">
    <property type="protein sequence ID" value="KAA8895675.1"/>
    <property type="molecule type" value="Genomic_DNA"/>
</dbReference>